<keyword evidence="6 10" id="KW-0521">NADP</keyword>
<gene>
    <name evidence="13" type="ORF">OQ497_00745</name>
</gene>
<comment type="catalytic activity">
    <reaction evidence="9 10">
        <text>(R)-pantoate + NADP(+) = 2-dehydropantoate + NADPH + H(+)</text>
        <dbReference type="Rhea" id="RHEA:16233"/>
        <dbReference type="ChEBI" id="CHEBI:11561"/>
        <dbReference type="ChEBI" id="CHEBI:15378"/>
        <dbReference type="ChEBI" id="CHEBI:15980"/>
        <dbReference type="ChEBI" id="CHEBI:57783"/>
        <dbReference type="ChEBI" id="CHEBI:58349"/>
        <dbReference type="EC" id="1.1.1.169"/>
    </reaction>
</comment>
<feature type="domain" description="Ketopantoate reductase C-terminal" evidence="12">
    <location>
        <begin position="109"/>
        <end position="231"/>
    </location>
</feature>
<dbReference type="EC" id="1.1.1.169" evidence="3 10"/>
<dbReference type="InterPro" id="IPR008927">
    <property type="entry name" value="6-PGluconate_DH-like_C_sf"/>
</dbReference>
<dbReference type="RefSeq" id="WP_173559350.1">
    <property type="nucleotide sequence ID" value="NZ_JAPIUZ010000001.1"/>
</dbReference>
<accession>A0ABT3QB69</accession>
<dbReference type="Proteomes" id="UP001301152">
    <property type="component" value="Unassembled WGS sequence"/>
</dbReference>
<evidence type="ECO:0000256" key="3">
    <source>
        <dbReference type="ARBA" id="ARBA00013014"/>
    </source>
</evidence>
<keyword evidence="5 10" id="KW-0566">Pantothenate biosynthesis</keyword>
<dbReference type="EMBL" id="JAPIUZ010000001">
    <property type="protein sequence ID" value="MCX2562501.1"/>
    <property type="molecule type" value="Genomic_DNA"/>
</dbReference>
<evidence type="ECO:0000313" key="14">
    <source>
        <dbReference type="Proteomes" id="UP001301152"/>
    </source>
</evidence>
<keyword evidence="7 10" id="KW-0560">Oxidoreductase</keyword>
<dbReference type="InterPro" id="IPR013328">
    <property type="entry name" value="6PGD_dom2"/>
</dbReference>
<feature type="domain" description="Ketopantoate reductase N-terminal" evidence="11">
    <location>
        <begin position="9"/>
        <end position="85"/>
    </location>
</feature>
<evidence type="ECO:0000256" key="4">
    <source>
        <dbReference type="ARBA" id="ARBA00019465"/>
    </source>
</evidence>
<evidence type="ECO:0000259" key="11">
    <source>
        <dbReference type="Pfam" id="PF02558"/>
    </source>
</evidence>
<comment type="pathway">
    <text evidence="1 10">Cofactor biosynthesis; (R)-pantothenate biosynthesis; (R)-pantoate from 3-methyl-2-oxobutanoate: step 2/2.</text>
</comment>
<evidence type="ECO:0000259" key="12">
    <source>
        <dbReference type="Pfam" id="PF08546"/>
    </source>
</evidence>
<dbReference type="PANTHER" id="PTHR43765">
    <property type="entry name" value="2-DEHYDROPANTOATE 2-REDUCTASE-RELATED"/>
    <property type="match status" value="1"/>
</dbReference>
<evidence type="ECO:0000256" key="9">
    <source>
        <dbReference type="ARBA" id="ARBA00048793"/>
    </source>
</evidence>
<dbReference type="PANTHER" id="PTHR43765:SF2">
    <property type="entry name" value="2-DEHYDROPANTOATE 2-REDUCTASE"/>
    <property type="match status" value="1"/>
</dbReference>
<dbReference type="Pfam" id="PF08546">
    <property type="entry name" value="ApbA_C"/>
    <property type="match status" value="1"/>
</dbReference>
<evidence type="ECO:0000313" key="13">
    <source>
        <dbReference type="EMBL" id="MCX2562501.1"/>
    </source>
</evidence>
<dbReference type="InterPro" id="IPR003710">
    <property type="entry name" value="ApbA"/>
</dbReference>
<keyword evidence="14" id="KW-1185">Reference proteome</keyword>
<dbReference type="NCBIfam" id="TIGR00745">
    <property type="entry name" value="apbA_panE"/>
    <property type="match status" value="1"/>
</dbReference>
<dbReference type="SUPFAM" id="SSF48179">
    <property type="entry name" value="6-phosphogluconate dehydrogenase C-terminal domain-like"/>
    <property type="match status" value="1"/>
</dbReference>
<comment type="function">
    <text evidence="10">Catalyzes the NADPH-dependent reduction of ketopantoate into pantoic acid.</text>
</comment>
<dbReference type="GO" id="GO:0008677">
    <property type="term" value="F:2-dehydropantoate 2-reductase activity"/>
    <property type="evidence" value="ECO:0007669"/>
    <property type="project" value="UniProtKB-EC"/>
</dbReference>
<evidence type="ECO:0000256" key="10">
    <source>
        <dbReference type="RuleBase" id="RU362068"/>
    </source>
</evidence>
<dbReference type="Gene3D" id="1.10.1040.10">
    <property type="entry name" value="N-(1-d-carboxylethyl)-l-norvaline Dehydrogenase, domain 2"/>
    <property type="match status" value="1"/>
</dbReference>
<evidence type="ECO:0000256" key="6">
    <source>
        <dbReference type="ARBA" id="ARBA00022857"/>
    </source>
</evidence>
<evidence type="ECO:0000256" key="1">
    <source>
        <dbReference type="ARBA" id="ARBA00004994"/>
    </source>
</evidence>
<dbReference type="Pfam" id="PF02558">
    <property type="entry name" value="ApbA"/>
    <property type="match status" value="1"/>
</dbReference>
<name>A0ABT3QB69_9PROT</name>
<comment type="caution">
    <text evidence="13">The sequence shown here is derived from an EMBL/GenBank/DDBJ whole genome shotgun (WGS) entry which is preliminary data.</text>
</comment>
<dbReference type="Gene3D" id="3.40.50.720">
    <property type="entry name" value="NAD(P)-binding Rossmann-like Domain"/>
    <property type="match status" value="1"/>
</dbReference>
<evidence type="ECO:0000256" key="7">
    <source>
        <dbReference type="ARBA" id="ARBA00023002"/>
    </source>
</evidence>
<dbReference type="InterPro" id="IPR050838">
    <property type="entry name" value="Ketopantoate_reductase"/>
</dbReference>
<evidence type="ECO:0000256" key="5">
    <source>
        <dbReference type="ARBA" id="ARBA00022655"/>
    </source>
</evidence>
<dbReference type="InterPro" id="IPR013752">
    <property type="entry name" value="KPA_reductase"/>
</dbReference>
<evidence type="ECO:0000256" key="2">
    <source>
        <dbReference type="ARBA" id="ARBA00007870"/>
    </source>
</evidence>
<comment type="similarity">
    <text evidence="2 10">Belongs to the ketopantoate reductase family.</text>
</comment>
<organism evidence="13 14">
    <name type="scientific">Acetobacter thailandicus</name>
    <dbReference type="NCBI Taxonomy" id="1502842"/>
    <lineage>
        <taxon>Bacteria</taxon>
        <taxon>Pseudomonadati</taxon>
        <taxon>Pseudomonadota</taxon>
        <taxon>Alphaproteobacteria</taxon>
        <taxon>Acetobacterales</taxon>
        <taxon>Acetobacteraceae</taxon>
        <taxon>Acetobacter</taxon>
    </lineage>
</organism>
<reference evidence="13 14" key="1">
    <citation type="submission" date="2022-11" db="EMBL/GenBank/DDBJ databases">
        <title>Genome sequencing of Acetobacter type strain.</title>
        <authorList>
            <person name="Heo J."/>
            <person name="Lee D."/>
            <person name="Han B.-H."/>
            <person name="Hong S.-B."/>
            <person name="Kwon S.-W."/>
        </authorList>
    </citation>
    <scope>NUCLEOTIDE SEQUENCE [LARGE SCALE GENOMIC DNA]</scope>
    <source>
        <strain evidence="13 14">KACC 21253</strain>
    </source>
</reference>
<dbReference type="InterPro" id="IPR013332">
    <property type="entry name" value="KPR_N"/>
</dbReference>
<proteinExistence type="inferred from homology"/>
<protein>
    <recommendedName>
        <fullName evidence="4 10">2-dehydropantoate 2-reductase</fullName>
        <ecNumber evidence="3 10">1.1.1.169</ecNumber>
    </recommendedName>
    <alternativeName>
        <fullName evidence="8 10">Ketopantoate reductase</fullName>
    </alternativeName>
</protein>
<sequence>MPSCSRSGLVSVKVGDNAAAAPLVLSLLGKDTVILSMQNGVDTAAQLSELTGCEVLPSALYIAVDRVEPGHVVHRGGHHIMLGSGKGSRLAAAALNRAAPLKAEISQDIPSVLWEKLTVNCVYNALSAITLMPYAAFGETDGAGAVIQMVLEECRVVAQACGVTLPADMTQRLHQIIQHMPTQKSSAAQDVMKGRATEIEFINGYIVRKAGEYGIAVPVNFTLLVIIRMIEKRLAQEKLV</sequence>
<evidence type="ECO:0000256" key="8">
    <source>
        <dbReference type="ARBA" id="ARBA00032024"/>
    </source>
</evidence>